<organism evidence="12 14">
    <name type="scientific">Didymodactylos carnosus</name>
    <dbReference type="NCBI Taxonomy" id="1234261"/>
    <lineage>
        <taxon>Eukaryota</taxon>
        <taxon>Metazoa</taxon>
        <taxon>Spiralia</taxon>
        <taxon>Gnathifera</taxon>
        <taxon>Rotifera</taxon>
        <taxon>Eurotatoria</taxon>
        <taxon>Bdelloidea</taxon>
        <taxon>Philodinida</taxon>
        <taxon>Philodinidae</taxon>
        <taxon>Didymodactylos</taxon>
    </lineage>
</organism>
<dbReference type="EMBL" id="CAJOBC010007104">
    <property type="protein sequence ID" value="CAF3921414.1"/>
    <property type="molecule type" value="Genomic_DNA"/>
</dbReference>
<feature type="region of interest" description="Disordered" evidence="9">
    <location>
        <begin position="469"/>
        <end position="518"/>
    </location>
</feature>
<dbReference type="Gene3D" id="2.40.50.40">
    <property type="match status" value="2"/>
</dbReference>
<keyword evidence="8" id="KW-0539">Nucleus</keyword>
<feature type="transmembrane region" description="Helical" evidence="10">
    <location>
        <begin position="147"/>
        <end position="170"/>
    </location>
</feature>
<dbReference type="InterPro" id="IPR000953">
    <property type="entry name" value="Chromo/chromo_shadow_dom"/>
</dbReference>
<feature type="compositionally biased region" description="Basic and acidic residues" evidence="9">
    <location>
        <begin position="474"/>
        <end position="484"/>
    </location>
</feature>
<comment type="caution">
    <text evidence="12">The sequence shown here is derived from an EMBL/GenBank/DDBJ whole genome shotgun (WGS) entry which is preliminary data.</text>
</comment>
<feature type="compositionally biased region" description="Polar residues" evidence="9">
    <location>
        <begin position="807"/>
        <end position="819"/>
    </location>
</feature>
<evidence type="ECO:0000259" key="11">
    <source>
        <dbReference type="PROSITE" id="PS50013"/>
    </source>
</evidence>
<evidence type="ECO:0000256" key="1">
    <source>
        <dbReference type="ARBA" id="ARBA00004123"/>
    </source>
</evidence>
<evidence type="ECO:0000256" key="9">
    <source>
        <dbReference type="SAM" id="MobiDB-lite"/>
    </source>
</evidence>
<feature type="non-terminal residue" evidence="12">
    <location>
        <position position="1"/>
    </location>
</feature>
<keyword evidence="7 10" id="KW-0472">Membrane</keyword>
<dbReference type="CDD" id="cd00034">
    <property type="entry name" value="CSD"/>
    <property type="match status" value="1"/>
</dbReference>
<keyword evidence="14" id="KW-1185">Reference proteome</keyword>
<dbReference type="CDD" id="cd00024">
    <property type="entry name" value="CD_CSD"/>
    <property type="match status" value="1"/>
</dbReference>
<dbReference type="InterPro" id="IPR023780">
    <property type="entry name" value="Chromo_domain"/>
</dbReference>
<keyword evidence="5 10" id="KW-1133">Transmembrane helix</keyword>
<dbReference type="SMART" id="SM00298">
    <property type="entry name" value="CHROMO"/>
    <property type="match status" value="1"/>
</dbReference>
<feature type="domain" description="Chromo" evidence="11">
    <location>
        <begin position="252"/>
        <end position="310"/>
    </location>
</feature>
<dbReference type="InterPro" id="IPR008251">
    <property type="entry name" value="Chromo_shadow_dom"/>
</dbReference>
<dbReference type="GO" id="GO:0006829">
    <property type="term" value="P:zinc ion transport"/>
    <property type="evidence" value="ECO:0007669"/>
    <property type="project" value="InterPro"/>
</dbReference>
<dbReference type="InterPro" id="IPR023779">
    <property type="entry name" value="Chromodomain_CS"/>
</dbReference>
<dbReference type="InterPro" id="IPR045891">
    <property type="entry name" value="ZIP9"/>
</dbReference>
<dbReference type="SUPFAM" id="SSF54160">
    <property type="entry name" value="Chromo domain-like"/>
    <property type="match status" value="2"/>
</dbReference>
<protein>
    <recommendedName>
        <fullName evidence="11">Chromo domain-containing protein</fullName>
    </recommendedName>
</protein>
<dbReference type="Pfam" id="PF01393">
    <property type="entry name" value="Chromo_shadow"/>
    <property type="match status" value="1"/>
</dbReference>
<dbReference type="GO" id="GO:0000792">
    <property type="term" value="C:heterochromatin"/>
    <property type="evidence" value="ECO:0007669"/>
    <property type="project" value="UniProtKB-ARBA"/>
</dbReference>
<feature type="region of interest" description="Disordered" evidence="9">
    <location>
        <begin position="725"/>
        <end position="836"/>
    </location>
</feature>
<proteinExistence type="predicted"/>
<feature type="region of interest" description="Disordered" evidence="9">
    <location>
        <begin position="592"/>
        <end position="622"/>
    </location>
</feature>
<evidence type="ECO:0000313" key="12">
    <source>
        <dbReference type="EMBL" id="CAF1157992.1"/>
    </source>
</evidence>
<feature type="transmembrane region" description="Helical" evidence="10">
    <location>
        <begin position="182"/>
        <end position="200"/>
    </location>
</feature>
<reference evidence="12" key="1">
    <citation type="submission" date="2021-02" db="EMBL/GenBank/DDBJ databases">
        <authorList>
            <person name="Nowell W R."/>
        </authorList>
    </citation>
    <scope>NUCLEOTIDE SEQUENCE</scope>
</reference>
<accession>A0A814TGS7</accession>
<keyword evidence="4 10" id="KW-0812">Transmembrane</keyword>
<dbReference type="GO" id="GO:0000139">
    <property type="term" value="C:Golgi membrane"/>
    <property type="evidence" value="ECO:0007669"/>
    <property type="project" value="UniProtKB-SubCell"/>
</dbReference>
<dbReference type="PANTHER" id="PTHR16133">
    <property type="entry name" value="SOLUTE CARRIER FAMILY 39 ZINC TRANSPORTER , MEMBER 9-RELATED"/>
    <property type="match status" value="1"/>
</dbReference>
<dbReference type="PROSITE" id="PS50013">
    <property type="entry name" value="CHROMO_2"/>
    <property type="match status" value="1"/>
</dbReference>
<feature type="compositionally biased region" description="Polar residues" evidence="9">
    <location>
        <begin position="782"/>
        <end position="793"/>
    </location>
</feature>
<gene>
    <name evidence="12" type="ORF">GPM918_LOCUS21528</name>
    <name evidence="13" type="ORF">SRO942_LOCUS21525</name>
</gene>
<dbReference type="Pfam" id="PF02535">
    <property type="entry name" value="Zip"/>
    <property type="match status" value="1"/>
</dbReference>
<evidence type="ECO:0000256" key="3">
    <source>
        <dbReference type="ARBA" id="ARBA00004394"/>
    </source>
</evidence>
<dbReference type="GO" id="GO:0005634">
    <property type="term" value="C:nucleus"/>
    <property type="evidence" value="ECO:0007669"/>
    <property type="project" value="UniProtKB-SubCell"/>
</dbReference>
<dbReference type="PROSITE" id="PS00598">
    <property type="entry name" value="CHROMO_1"/>
    <property type="match status" value="1"/>
</dbReference>
<dbReference type="AlphaFoldDB" id="A0A814TGS7"/>
<keyword evidence="6" id="KW-0333">Golgi apparatus</keyword>
<evidence type="ECO:0000313" key="14">
    <source>
        <dbReference type="Proteomes" id="UP000663829"/>
    </source>
</evidence>
<evidence type="ECO:0000256" key="8">
    <source>
        <dbReference type="ARBA" id="ARBA00023242"/>
    </source>
</evidence>
<evidence type="ECO:0000256" key="2">
    <source>
        <dbReference type="ARBA" id="ARBA00004127"/>
    </source>
</evidence>
<dbReference type="GO" id="GO:0046873">
    <property type="term" value="F:metal ion transmembrane transporter activity"/>
    <property type="evidence" value="ECO:0007669"/>
    <property type="project" value="InterPro"/>
</dbReference>
<evidence type="ECO:0000256" key="10">
    <source>
        <dbReference type="SAM" id="Phobius"/>
    </source>
</evidence>
<dbReference type="EMBL" id="CAJNOQ010007105">
    <property type="protein sequence ID" value="CAF1157992.1"/>
    <property type="molecule type" value="Genomic_DNA"/>
</dbReference>
<dbReference type="Pfam" id="PF00385">
    <property type="entry name" value="Chromo"/>
    <property type="match status" value="1"/>
</dbReference>
<sequence>LAMFLGSYLSGLVPLAFSLSESKMRYVTVLGAGLLVGTALAVIMPEGVHALYINELETNHLHSHHLKEQHSHEAGVDHIDNPQHALNEKKDQQLSSSKELQQSKELLANQHKADNEGDLEAPALKHNDTTHSAIGAASSTSHFNVEIIVFMAIMLHKAPAAFGLVSFLMADGVDRKRIRRHLLIFSLAAPLMALFTYVVLKSHIHETYSGDATGLAMLFSAGTFLFVATVHVLPEVQAHYEDRQFRAMADIYVVERILDKRIIDDQIHYYLKWFGFGDDECTWEPEENVFCTDLVKDFERKQQEKQHEKELLQERKNGENVFDECAQTITSILNETESATSAKILNHIIEEKVEKSLLSIREDEQLSSKTTNNQSNDTTATSISDFESLLLAIKIDENRSQQQLMPATIINNVDEENNRTSSDDTYYSFDGGKNIEIEEDNADNDVKQISNISDDDLGMSSDSQKTIEYQVNQRSDDENLMKENDTDEENRESSVSNNYSKEQNAQIKPKINNLNGTPSADIIDETNQVLSMNDDEIVSDDHQLLEDLRSSNQHHLEARYTDSLSFLEKRCTRKHHLANDENWRQLKRRRLQDEIQASPSSKSSSNSLVDENGNHLVKDNKLDAGHSYGKKLEMSEKQKLSETTGAAQSTSKPATFDFLGLEPEEIVCITRSKSTELQFLLKCAKCPNKLFYITNRQATEIIPQLVIQFYERHIDWFNIKKKSTTNTTTKRSATVPTSSHNKYKDKYYQQAQKVNTRLQTRKSAGIERSLSISYDNERQMQQEKTSAESPSPSEEQKTQKEQQQLKVTSTRRSTTNDKINTLKKRQTKSNRSTTTT</sequence>
<evidence type="ECO:0000256" key="6">
    <source>
        <dbReference type="ARBA" id="ARBA00023034"/>
    </source>
</evidence>
<dbReference type="OrthoDB" id="19859at2759"/>
<evidence type="ECO:0000256" key="5">
    <source>
        <dbReference type="ARBA" id="ARBA00022989"/>
    </source>
</evidence>
<dbReference type="InterPro" id="IPR016197">
    <property type="entry name" value="Chromo-like_dom_sf"/>
</dbReference>
<feature type="compositionally biased region" description="Low complexity" evidence="9">
    <location>
        <begin position="598"/>
        <end position="607"/>
    </location>
</feature>
<dbReference type="PANTHER" id="PTHR16133:SF0">
    <property type="entry name" value="ZINC_IRON REGULATED TRANSPORTER-RELATED PROTEIN 102B, ISOFORM E"/>
    <property type="match status" value="1"/>
</dbReference>
<feature type="compositionally biased region" description="Polar residues" evidence="9">
    <location>
        <begin position="493"/>
        <end position="518"/>
    </location>
</feature>
<dbReference type="Proteomes" id="UP000663829">
    <property type="component" value="Unassembled WGS sequence"/>
</dbReference>
<feature type="compositionally biased region" description="Basic and acidic residues" evidence="9">
    <location>
        <begin position="612"/>
        <end position="622"/>
    </location>
</feature>
<evidence type="ECO:0000256" key="4">
    <source>
        <dbReference type="ARBA" id="ARBA00022692"/>
    </source>
</evidence>
<evidence type="ECO:0000256" key="7">
    <source>
        <dbReference type="ARBA" id="ARBA00023136"/>
    </source>
</evidence>
<dbReference type="Proteomes" id="UP000681722">
    <property type="component" value="Unassembled WGS sequence"/>
</dbReference>
<evidence type="ECO:0000313" key="13">
    <source>
        <dbReference type="EMBL" id="CAF3921414.1"/>
    </source>
</evidence>
<feature type="transmembrane region" description="Helical" evidence="10">
    <location>
        <begin position="26"/>
        <end position="44"/>
    </location>
</feature>
<dbReference type="InterPro" id="IPR003689">
    <property type="entry name" value="ZIP"/>
</dbReference>
<comment type="subcellular location">
    <subcellularLocation>
        <location evidence="2">Endomembrane system</location>
        <topology evidence="2">Multi-pass membrane protein</topology>
    </subcellularLocation>
    <subcellularLocation>
        <location evidence="3">Golgi apparatus membrane</location>
    </subcellularLocation>
    <subcellularLocation>
        <location evidence="1">Nucleus</location>
    </subcellularLocation>
</comment>
<name>A0A814TGS7_9BILA</name>
<feature type="compositionally biased region" description="Polar residues" evidence="9">
    <location>
        <begin position="731"/>
        <end position="740"/>
    </location>
</feature>